<dbReference type="Gene3D" id="3.30.420.40">
    <property type="match status" value="1"/>
</dbReference>
<dbReference type="RefSeq" id="WP_146510501.1">
    <property type="nucleotide sequence ID" value="NZ_SIHI01000006.1"/>
</dbReference>
<feature type="domain" description="Hydantoinase A/oxoprolinase" evidence="1">
    <location>
        <begin position="51"/>
        <end position="290"/>
    </location>
</feature>
<evidence type="ECO:0000313" key="2">
    <source>
        <dbReference type="EMBL" id="TWT52320.1"/>
    </source>
</evidence>
<organism evidence="2 3">
    <name type="scientific">Thalassoglobus neptunius</name>
    <dbReference type="NCBI Taxonomy" id="1938619"/>
    <lineage>
        <taxon>Bacteria</taxon>
        <taxon>Pseudomonadati</taxon>
        <taxon>Planctomycetota</taxon>
        <taxon>Planctomycetia</taxon>
        <taxon>Planctomycetales</taxon>
        <taxon>Planctomycetaceae</taxon>
        <taxon>Thalassoglobus</taxon>
    </lineage>
</organism>
<protein>
    <submittedName>
        <fullName evidence="2">Hydantoinase/oxoprolinase</fullName>
    </submittedName>
</protein>
<dbReference type="InterPro" id="IPR002756">
    <property type="entry name" value="MfnF"/>
</dbReference>
<dbReference type="OrthoDB" id="1792672at2"/>
<dbReference type="GO" id="GO:0016787">
    <property type="term" value="F:hydrolase activity"/>
    <property type="evidence" value="ECO:0007669"/>
    <property type="project" value="InterPro"/>
</dbReference>
<dbReference type="Pfam" id="PF01968">
    <property type="entry name" value="Hydantoinase_A"/>
    <property type="match status" value="1"/>
</dbReference>
<reference evidence="2 3" key="1">
    <citation type="submission" date="2019-02" db="EMBL/GenBank/DDBJ databases">
        <title>Deep-cultivation of Planctomycetes and their phenomic and genomic characterization uncovers novel biology.</title>
        <authorList>
            <person name="Wiegand S."/>
            <person name="Jogler M."/>
            <person name="Boedeker C."/>
            <person name="Pinto D."/>
            <person name="Vollmers J."/>
            <person name="Rivas-Marin E."/>
            <person name="Kohn T."/>
            <person name="Peeters S.H."/>
            <person name="Heuer A."/>
            <person name="Rast P."/>
            <person name="Oberbeckmann S."/>
            <person name="Bunk B."/>
            <person name="Jeske O."/>
            <person name="Meyerdierks A."/>
            <person name="Storesund J.E."/>
            <person name="Kallscheuer N."/>
            <person name="Luecker S."/>
            <person name="Lage O.M."/>
            <person name="Pohl T."/>
            <person name="Merkel B.J."/>
            <person name="Hornburger P."/>
            <person name="Mueller R.-W."/>
            <person name="Bruemmer F."/>
            <person name="Labrenz M."/>
            <person name="Spormann A.M."/>
            <person name="Op Den Camp H."/>
            <person name="Overmann J."/>
            <person name="Amann R."/>
            <person name="Jetten M.S.M."/>
            <person name="Mascher T."/>
            <person name="Medema M.H."/>
            <person name="Devos D.P."/>
            <person name="Kaster A.-K."/>
            <person name="Ovreas L."/>
            <person name="Rohde M."/>
            <person name="Galperin M.Y."/>
            <person name="Jogler C."/>
        </authorList>
    </citation>
    <scope>NUCLEOTIDE SEQUENCE [LARGE SCALE GENOMIC DNA]</scope>
    <source>
        <strain evidence="2 3">KOR42</strain>
    </source>
</reference>
<dbReference type="InterPro" id="IPR002821">
    <property type="entry name" value="Hydantoinase_A"/>
</dbReference>
<comment type="caution">
    <text evidence="2">The sequence shown here is derived from an EMBL/GenBank/DDBJ whole genome shotgun (WGS) entry which is preliminary data.</text>
</comment>
<evidence type="ECO:0000259" key="1">
    <source>
        <dbReference type="Pfam" id="PF01968"/>
    </source>
</evidence>
<dbReference type="EMBL" id="SIHI01000006">
    <property type="protein sequence ID" value="TWT52320.1"/>
    <property type="molecule type" value="Genomic_DNA"/>
</dbReference>
<dbReference type="Gene3D" id="3.30.420.190">
    <property type="entry name" value="conserved archaeal protein q6m145"/>
    <property type="match status" value="1"/>
</dbReference>
<dbReference type="AlphaFoldDB" id="A0A5C5WPG6"/>
<keyword evidence="3" id="KW-1185">Reference proteome</keyword>
<evidence type="ECO:0000313" key="3">
    <source>
        <dbReference type="Proteomes" id="UP000317243"/>
    </source>
</evidence>
<name>A0A5C5WPG6_9PLAN</name>
<proteinExistence type="predicted"/>
<gene>
    <name evidence="2" type="ORF">KOR42_30060</name>
</gene>
<accession>A0A5C5WPG6</accession>
<dbReference type="NCBIfam" id="TIGR03123">
    <property type="entry name" value="one_C_unchar_1"/>
    <property type="match status" value="1"/>
</dbReference>
<dbReference type="Proteomes" id="UP000317243">
    <property type="component" value="Unassembled WGS sequence"/>
</dbReference>
<sequence>MSEHLGLDIGGAHLKASDGFTCRSVPFPLWKSPEKLTDELRRLIGQFPQARQIAATMTGELADCFESRAEGVREILSSLEEAAGSRAIRAWQTGGEFFTVAEADEFFELVASANWHALATWVGRADPGGNVLLVDFGSTTTDVIPIESEIPQPAGRTDLERLTSRELIYTGCRRTSLCSLCHEVEIDGRRYGVAAEHFATTHDVALVLETVAESPDSLDTADGRPADREHAFARLARMLCTDKDAFERTEWIRVAEQFQRAQEERIGTAIETVLNRWRCDPTVWVLAGEGEAILRKVIDNRQLAQNSRELVSLNEMLGASHSQAACAFALSRLSEERKL</sequence>